<proteinExistence type="predicted"/>
<dbReference type="Proteomes" id="UP000479190">
    <property type="component" value="Unassembled WGS sequence"/>
</dbReference>
<feature type="non-terminal residue" evidence="1">
    <location>
        <position position="171"/>
    </location>
</feature>
<sequence length="171" mass="19100">MRGPLGGEWLWRFQRRKARLVALGAAWVSRQVATIGSSASCARRSAEALILVPCTRPFLVRVRLFSGAAPPGGRVGSLKSQKWGKHCHARFGYSSRSCGSLIPTSPIGTKLEHYSILLHITRLICTRARLNKHETRMQPISRSNLHLPFVSNYFPVTRRILVHGNFSANNE</sequence>
<name>A0A6H5HTC5_9HYME</name>
<reference evidence="1 2" key="1">
    <citation type="submission" date="2020-02" db="EMBL/GenBank/DDBJ databases">
        <authorList>
            <person name="Ferguson B K."/>
        </authorList>
    </citation>
    <scope>NUCLEOTIDE SEQUENCE [LARGE SCALE GENOMIC DNA]</scope>
</reference>
<accession>A0A6H5HTC5</accession>
<dbReference type="EMBL" id="CADCXV010000068">
    <property type="protein sequence ID" value="CAB0028061.1"/>
    <property type="molecule type" value="Genomic_DNA"/>
</dbReference>
<organism evidence="1 2">
    <name type="scientific">Trichogramma brassicae</name>
    <dbReference type="NCBI Taxonomy" id="86971"/>
    <lineage>
        <taxon>Eukaryota</taxon>
        <taxon>Metazoa</taxon>
        <taxon>Ecdysozoa</taxon>
        <taxon>Arthropoda</taxon>
        <taxon>Hexapoda</taxon>
        <taxon>Insecta</taxon>
        <taxon>Pterygota</taxon>
        <taxon>Neoptera</taxon>
        <taxon>Endopterygota</taxon>
        <taxon>Hymenoptera</taxon>
        <taxon>Apocrita</taxon>
        <taxon>Proctotrupomorpha</taxon>
        <taxon>Chalcidoidea</taxon>
        <taxon>Trichogrammatidae</taxon>
        <taxon>Trichogramma</taxon>
    </lineage>
</organism>
<evidence type="ECO:0000313" key="2">
    <source>
        <dbReference type="Proteomes" id="UP000479190"/>
    </source>
</evidence>
<evidence type="ECO:0000313" key="1">
    <source>
        <dbReference type="EMBL" id="CAB0028061.1"/>
    </source>
</evidence>
<dbReference type="AlphaFoldDB" id="A0A6H5HTC5"/>
<keyword evidence="2" id="KW-1185">Reference proteome</keyword>
<protein>
    <submittedName>
        <fullName evidence="1">Uncharacterized protein</fullName>
    </submittedName>
</protein>
<gene>
    <name evidence="1" type="ORF">TBRA_LOCUS291</name>
</gene>